<dbReference type="EMBL" id="FWXW01000008">
    <property type="protein sequence ID" value="SMC81782.1"/>
    <property type="molecule type" value="Genomic_DNA"/>
</dbReference>
<dbReference type="STRING" id="1122930.SAMN02745168_2627"/>
<dbReference type="AlphaFoldDB" id="A0A1W2CA79"/>
<sequence>MPEIEGVVIEMKQNTCCFSGHRPGGLPFGYDEKHTDCILLKMRLLEEMVGMRGRGVTTFLTGMAQGVDLIAAEIALNLKWANPDEPVRLVAIIPHEGQADRWTVPSRERYFKILSEADEVITLRKQYTASCMHERNRYMVDASSFLIAVYGGAPGGTKYTVDYAVKKGLDVVIIDPVTLKRNHICPAKS</sequence>
<gene>
    <name evidence="1" type="ORF">SAMN02745168_2627</name>
</gene>
<accession>A0A1W2CA79</accession>
<dbReference type="PANTHER" id="PTHR38440:SF1">
    <property type="entry name" value="UPF0398 PROTEIN SPR0331"/>
    <property type="match status" value="1"/>
</dbReference>
<dbReference type="PANTHER" id="PTHR38440">
    <property type="entry name" value="UPF0398 PROTEIN YPSA"/>
    <property type="match status" value="1"/>
</dbReference>
<keyword evidence="2" id="KW-1185">Reference proteome</keyword>
<dbReference type="SUPFAM" id="SSF102405">
    <property type="entry name" value="MCP/YpsA-like"/>
    <property type="match status" value="1"/>
</dbReference>
<dbReference type="Pfam" id="PF06908">
    <property type="entry name" value="YpsA"/>
    <property type="match status" value="1"/>
</dbReference>
<proteinExistence type="predicted"/>
<dbReference type="InterPro" id="IPR010697">
    <property type="entry name" value="YspA"/>
</dbReference>
<protein>
    <submittedName>
        <fullName evidence="1">Uncharacterized SPBc2 prophage-derived protein YoqJ</fullName>
    </submittedName>
</protein>
<evidence type="ECO:0000313" key="1">
    <source>
        <dbReference type="EMBL" id="SMC81782.1"/>
    </source>
</evidence>
<evidence type="ECO:0000313" key="2">
    <source>
        <dbReference type="Proteomes" id="UP000192790"/>
    </source>
</evidence>
<organism evidence="1 2">
    <name type="scientific">Papillibacter cinnamivorans DSM 12816</name>
    <dbReference type="NCBI Taxonomy" id="1122930"/>
    <lineage>
        <taxon>Bacteria</taxon>
        <taxon>Bacillati</taxon>
        <taxon>Bacillota</taxon>
        <taxon>Clostridia</taxon>
        <taxon>Eubacteriales</taxon>
        <taxon>Oscillospiraceae</taxon>
        <taxon>Papillibacter</taxon>
    </lineage>
</organism>
<reference evidence="1 2" key="1">
    <citation type="submission" date="2017-04" db="EMBL/GenBank/DDBJ databases">
        <authorList>
            <person name="Afonso C.L."/>
            <person name="Miller P.J."/>
            <person name="Scott M.A."/>
            <person name="Spackman E."/>
            <person name="Goraichik I."/>
            <person name="Dimitrov K.M."/>
            <person name="Suarez D.L."/>
            <person name="Swayne D.E."/>
        </authorList>
    </citation>
    <scope>NUCLEOTIDE SEQUENCE [LARGE SCALE GENOMIC DNA]</scope>
    <source>
        <strain evidence="1 2">DSM 12816</strain>
    </source>
</reference>
<name>A0A1W2CA79_9FIRM</name>
<dbReference type="Gene3D" id="3.40.50.450">
    <property type="match status" value="1"/>
</dbReference>
<dbReference type="Proteomes" id="UP000192790">
    <property type="component" value="Unassembled WGS sequence"/>
</dbReference>